<evidence type="ECO:0000256" key="2">
    <source>
        <dbReference type="ARBA" id="ARBA00022692"/>
    </source>
</evidence>
<dbReference type="InterPro" id="IPR000537">
    <property type="entry name" value="UbiA_prenyltransferase"/>
</dbReference>
<evidence type="ECO:0000313" key="7">
    <source>
        <dbReference type="Proteomes" id="UP001325680"/>
    </source>
</evidence>
<protein>
    <submittedName>
        <fullName evidence="6">UbiA family prenyltransferase</fullName>
    </submittedName>
</protein>
<keyword evidence="7" id="KW-1185">Reference proteome</keyword>
<name>A0ABZ0W5X5_9BACT</name>
<dbReference type="RefSeq" id="WP_114791099.1">
    <property type="nucleotide sequence ID" value="NZ_CP139960.1"/>
</dbReference>
<sequence>MNLARLVRSHDWWDYKLPPILAVGYATLLLGNRNIFDYYGYIAIILLSVVVGAIYVSIINDVSDIEVDQKAGKFNKMAALPPFMRWLLPLACLSVGAAFICFFYYPDILSCIFYTIPWIAFSMYSFQPFRLKNRGIWGVLADASGAHIFISLLMVSSLCCLSGQNINYAWLAAVFVWATCGGLRGILWHQFTDRENDIKSGIKTFATARNPGDFKKIEWFILATELAALALMLSMLNNLFVYIAMIAYLVLMLLRYTVLRQQPIPILHNHFNYQILLLDFTDLFFPVALLLYASMNQPDAWIVLCAQLLLFPARWIMILKDIYRILFKRRRTKTA</sequence>
<proteinExistence type="predicted"/>
<gene>
    <name evidence="6" type="ORF">U0035_21920</name>
</gene>
<feature type="transmembrane region" description="Helical" evidence="5">
    <location>
        <begin position="83"/>
        <end position="105"/>
    </location>
</feature>
<feature type="transmembrane region" description="Helical" evidence="5">
    <location>
        <begin position="300"/>
        <end position="323"/>
    </location>
</feature>
<evidence type="ECO:0000256" key="4">
    <source>
        <dbReference type="ARBA" id="ARBA00023136"/>
    </source>
</evidence>
<dbReference type="Pfam" id="PF01040">
    <property type="entry name" value="UbiA"/>
    <property type="match status" value="1"/>
</dbReference>
<accession>A0ABZ0W5X5</accession>
<evidence type="ECO:0000313" key="6">
    <source>
        <dbReference type="EMBL" id="WQD38334.1"/>
    </source>
</evidence>
<keyword evidence="4 5" id="KW-0472">Membrane</keyword>
<feature type="transmembrane region" description="Helical" evidence="5">
    <location>
        <begin position="38"/>
        <end position="62"/>
    </location>
</feature>
<evidence type="ECO:0000256" key="1">
    <source>
        <dbReference type="ARBA" id="ARBA00004141"/>
    </source>
</evidence>
<organism evidence="6 7">
    <name type="scientific">Niabella yanshanensis</name>
    <dbReference type="NCBI Taxonomy" id="577386"/>
    <lineage>
        <taxon>Bacteria</taxon>
        <taxon>Pseudomonadati</taxon>
        <taxon>Bacteroidota</taxon>
        <taxon>Chitinophagia</taxon>
        <taxon>Chitinophagales</taxon>
        <taxon>Chitinophagaceae</taxon>
        <taxon>Niabella</taxon>
    </lineage>
</organism>
<dbReference type="EMBL" id="CP139960">
    <property type="protein sequence ID" value="WQD38334.1"/>
    <property type="molecule type" value="Genomic_DNA"/>
</dbReference>
<feature type="transmembrane region" description="Helical" evidence="5">
    <location>
        <begin position="168"/>
        <end position="187"/>
    </location>
</feature>
<keyword evidence="2 5" id="KW-0812">Transmembrane</keyword>
<reference evidence="6 7" key="1">
    <citation type="submission" date="2023-12" db="EMBL/GenBank/DDBJ databases">
        <title>Genome sequencing and assembly of bacterial species from a model synthetic community.</title>
        <authorList>
            <person name="Hogle S.L."/>
        </authorList>
    </citation>
    <scope>NUCLEOTIDE SEQUENCE [LARGE SCALE GENOMIC DNA]</scope>
    <source>
        <strain evidence="6 7">HAMBI_3031</strain>
    </source>
</reference>
<dbReference type="Proteomes" id="UP001325680">
    <property type="component" value="Chromosome"/>
</dbReference>
<dbReference type="CDD" id="cd13956">
    <property type="entry name" value="PT_UbiA"/>
    <property type="match status" value="1"/>
</dbReference>
<feature type="transmembrane region" description="Helical" evidence="5">
    <location>
        <begin position="239"/>
        <end position="259"/>
    </location>
</feature>
<evidence type="ECO:0000256" key="5">
    <source>
        <dbReference type="SAM" id="Phobius"/>
    </source>
</evidence>
<evidence type="ECO:0000256" key="3">
    <source>
        <dbReference type="ARBA" id="ARBA00022989"/>
    </source>
</evidence>
<keyword evidence="3 5" id="KW-1133">Transmembrane helix</keyword>
<comment type="subcellular location">
    <subcellularLocation>
        <location evidence="1">Membrane</location>
        <topology evidence="1">Multi-pass membrane protein</topology>
    </subcellularLocation>
</comment>
<feature type="transmembrane region" description="Helical" evidence="5">
    <location>
        <begin position="271"/>
        <end position="294"/>
    </location>
</feature>
<feature type="transmembrane region" description="Helical" evidence="5">
    <location>
        <begin position="111"/>
        <end position="129"/>
    </location>
</feature>
<feature type="transmembrane region" description="Helical" evidence="5">
    <location>
        <begin position="136"/>
        <end position="156"/>
    </location>
</feature>